<evidence type="ECO:0000313" key="3">
    <source>
        <dbReference type="Proteomes" id="UP000299102"/>
    </source>
</evidence>
<sequence length="98" mass="9905">MSGAPRRARARTHADRGAPPPAAGPRCAASFFIGPVAEARASTTKLPDDGDPSSSLSFGTFYGRVERSGATAGMLNDGLPPARRPPPAPPAPAAAIGR</sequence>
<name>A0A4C1VJQ5_EUMVA</name>
<evidence type="ECO:0000256" key="1">
    <source>
        <dbReference type="SAM" id="MobiDB-lite"/>
    </source>
</evidence>
<feature type="compositionally biased region" description="Basic residues" evidence="1">
    <location>
        <begin position="1"/>
        <end position="11"/>
    </location>
</feature>
<dbReference type="EMBL" id="BGZK01000352">
    <property type="protein sequence ID" value="GBP38622.1"/>
    <property type="molecule type" value="Genomic_DNA"/>
</dbReference>
<dbReference type="Proteomes" id="UP000299102">
    <property type="component" value="Unassembled WGS sequence"/>
</dbReference>
<keyword evidence="3" id="KW-1185">Reference proteome</keyword>
<dbReference type="AlphaFoldDB" id="A0A4C1VJQ5"/>
<protein>
    <submittedName>
        <fullName evidence="2">Uncharacterized protein</fullName>
    </submittedName>
</protein>
<feature type="region of interest" description="Disordered" evidence="1">
    <location>
        <begin position="1"/>
        <end position="26"/>
    </location>
</feature>
<evidence type="ECO:0000313" key="2">
    <source>
        <dbReference type="EMBL" id="GBP38622.1"/>
    </source>
</evidence>
<feature type="compositionally biased region" description="Pro residues" evidence="1">
    <location>
        <begin position="82"/>
        <end position="92"/>
    </location>
</feature>
<feature type="region of interest" description="Disordered" evidence="1">
    <location>
        <begin position="69"/>
        <end position="98"/>
    </location>
</feature>
<accession>A0A4C1VJQ5</accession>
<reference evidence="2 3" key="1">
    <citation type="journal article" date="2019" name="Commun. Biol.">
        <title>The bagworm genome reveals a unique fibroin gene that provides high tensile strength.</title>
        <authorList>
            <person name="Kono N."/>
            <person name="Nakamura H."/>
            <person name="Ohtoshi R."/>
            <person name="Tomita M."/>
            <person name="Numata K."/>
            <person name="Arakawa K."/>
        </authorList>
    </citation>
    <scope>NUCLEOTIDE SEQUENCE [LARGE SCALE GENOMIC DNA]</scope>
</reference>
<feature type="region of interest" description="Disordered" evidence="1">
    <location>
        <begin position="41"/>
        <end position="60"/>
    </location>
</feature>
<organism evidence="2 3">
    <name type="scientific">Eumeta variegata</name>
    <name type="common">Bagworm moth</name>
    <name type="synonym">Eumeta japonica</name>
    <dbReference type="NCBI Taxonomy" id="151549"/>
    <lineage>
        <taxon>Eukaryota</taxon>
        <taxon>Metazoa</taxon>
        <taxon>Ecdysozoa</taxon>
        <taxon>Arthropoda</taxon>
        <taxon>Hexapoda</taxon>
        <taxon>Insecta</taxon>
        <taxon>Pterygota</taxon>
        <taxon>Neoptera</taxon>
        <taxon>Endopterygota</taxon>
        <taxon>Lepidoptera</taxon>
        <taxon>Glossata</taxon>
        <taxon>Ditrysia</taxon>
        <taxon>Tineoidea</taxon>
        <taxon>Psychidae</taxon>
        <taxon>Oiketicinae</taxon>
        <taxon>Eumeta</taxon>
    </lineage>
</organism>
<comment type="caution">
    <text evidence="2">The sequence shown here is derived from an EMBL/GenBank/DDBJ whole genome shotgun (WGS) entry which is preliminary data.</text>
</comment>
<gene>
    <name evidence="2" type="ORF">EVAR_27808_1</name>
</gene>
<proteinExistence type="predicted"/>